<keyword evidence="2 6" id="KW-0812">Transmembrane</keyword>
<evidence type="ECO:0000256" key="5">
    <source>
        <dbReference type="ARBA" id="ARBA00038359"/>
    </source>
</evidence>
<dbReference type="InterPro" id="IPR052337">
    <property type="entry name" value="SAT4-like"/>
</dbReference>
<comment type="caution">
    <text evidence="8">The sequence shown here is derived from an EMBL/GenBank/DDBJ whole genome shotgun (WGS) entry which is preliminary data.</text>
</comment>
<dbReference type="AlphaFoldDB" id="A0A9W8YWT2"/>
<evidence type="ECO:0000256" key="4">
    <source>
        <dbReference type="ARBA" id="ARBA00023136"/>
    </source>
</evidence>
<evidence type="ECO:0000259" key="7">
    <source>
        <dbReference type="Pfam" id="PF20684"/>
    </source>
</evidence>
<feature type="transmembrane region" description="Helical" evidence="6">
    <location>
        <begin position="240"/>
        <end position="260"/>
    </location>
</feature>
<reference evidence="8" key="1">
    <citation type="submission" date="2022-10" db="EMBL/GenBank/DDBJ databases">
        <title>Tapping the CABI collections for fungal endophytes: first genome assemblies for Collariella, Neodidymelliopsis, Ascochyta clinopodiicola, Didymella pomorum, Didymosphaeria variabile, Neocosmospora piperis and Neocucurbitaria cava.</title>
        <authorList>
            <person name="Hill R."/>
        </authorList>
    </citation>
    <scope>NUCLEOTIDE SEQUENCE</scope>
    <source>
        <strain evidence="8">IMI 355082</strain>
    </source>
</reference>
<evidence type="ECO:0000313" key="9">
    <source>
        <dbReference type="Proteomes" id="UP001140453"/>
    </source>
</evidence>
<feature type="transmembrane region" description="Helical" evidence="6">
    <location>
        <begin position="127"/>
        <end position="150"/>
    </location>
</feature>
<feature type="transmembrane region" description="Helical" evidence="6">
    <location>
        <begin position="93"/>
        <end position="115"/>
    </location>
</feature>
<organism evidence="8 9">
    <name type="scientific">Gnomoniopsis smithogilvyi</name>
    <dbReference type="NCBI Taxonomy" id="1191159"/>
    <lineage>
        <taxon>Eukaryota</taxon>
        <taxon>Fungi</taxon>
        <taxon>Dikarya</taxon>
        <taxon>Ascomycota</taxon>
        <taxon>Pezizomycotina</taxon>
        <taxon>Sordariomycetes</taxon>
        <taxon>Sordariomycetidae</taxon>
        <taxon>Diaporthales</taxon>
        <taxon>Gnomoniaceae</taxon>
        <taxon>Gnomoniopsis</taxon>
    </lineage>
</organism>
<evidence type="ECO:0000256" key="2">
    <source>
        <dbReference type="ARBA" id="ARBA00022692"/>
    </source>
</evidence>
<dbReference type="OrthoDB" id="5329176at2759"/>
<dbReference type="PANTHER" id="PTHR33048">
    <property type="entry name" value="PTH11-LIKE INTEGRAL MEMBRANE PROTEIN (AFU_ORTHOLOGUE AFUA_5G11245)"/>
    <property type="match status" value="1"/>
</dbReference>
<feature type="transmembrane region" description="Helical" evidence="6">
    <location>
        <begin position="48"/>
        <end position="73"/>
    </location>
</feature>
<evidence type="ECO:0000313" key="8">
    <source>
        <dbReference type="EMBL" id="KAJ4393308.1"/>
    </source>
</evidence>
<keyword evidence="9" id="KW-1185">Reference proteome</keyword>
<dbReference type="GO" id="GO:0016020">
    <property type="term" value="C:membrane"/>
    <property type="evidence" value="ECO:0007669"/>
    <property type="project" value="UniProtKB-SubCell"/>
</dbReference>
<dbReference type="Proteomes" id="UP001140453">
    <property type="component" value="Unassembled WGS sequence"/>
</dbReference>
<dbReference type="PANTHER" id="PTHR33048:SF161">
    <property type="entry name" value="INTEGRAL MEMBRANE PROTEIN"/>
    <property type="match status" value="1"/>
</dbReference>
<keyword evidence="4 6" id="KW-0472">Membrane</keyword>
<comment type="subcellular location">
    <subcellularLocation>
        <location evidence="1">Membrane</location>
        <topology evidence="1">Multi-pass membrane protein</topology>
    </subcellularLocation>
</comment>
<protein>
    <recommendedName>
        <fullName evidence="7">Rhodopsin domain-containing protein</fullName>
    </recommendedName>
</protein>
<feature type="transmembrane region" description="Helical" evidence="6">
    <location>
        <begin position="172"/>
        <end position="195"/>
    </location>
</feature>
<comment type="similarity">
    <text evidence="5">Belongs to the SAT4 family.</text>
</comment>
<sequence length="332" mass="36900">MTYYPPDNNYTQGPLVVTTFFGVIALLSCGVRAHVLRVRRDKYAPQDWLIFGALICVYVSLGIQWACVVHGGVGRHLADLVDPTDAVITLKLIIPFEVLYGITIMMIKFSILLFYVRLFGTAPSFVLLVRIFMGIIFCWQVSITLETFLLCRPLAFNWDTTVPGGVCGDRNAAYIIAGSLNVGTDLLVMLLPMPNIWKLQMPMSQRFGLVGIFGIGVFVTAISIIRIFSLMDISFTDPTFTLPMGLLWTVLEPELAIIIANASFIRSFLRAIGVLEYFSICASWTSRKGTSKFNRSSKFEEIPSDHKHVRANSRSAGVELQTIGGSWKGSYA</sequence>
<proteinExistence type="inferred from homology"/>
<gene>
    <name evidence="8" type="ORF">N0V93_002516</name>
</gene>
<feature type="domain" description="Rhodopsin" evidence="7">
    <location>
        <begin position="34"/>
        <end position="270"/>
    </location>
</feature>
<accession>A0A9W8YWT2</accession>
<dbReference type="Pfam" id="PF20684">
    <property type="entry name" value="Fung_rhodopsin"/>
    <property type="match status" value="1"/>
</dbReference>
<feature type="transmembrane region" description="Helical" evidence="6">
    <location>
        <begin position="207"/>
        <end position="228"/>
    </location>
</feature>
<dbReference type="EMBL" id="JAPEVB010000002">
    <property type="protein sequence ID" value="KAJ4393308.1"/>
    <property type="molecule type" value="Genomic_DNA"/>
</dbReference>
<dbReference type="InterPro" id="IPR049326">
    <property type="entry name" value="Rhodopsin_dom_fungi"/>
</dbReference>
<feature type="transmembrane region" description="Helical" evidence="6">
    <location>
        <begin position="15"/>
        <end position="36"/>
    </location>
</feature>
<evidence type="ECO:0000256" key="6">
    <source>
        <dbReference type="SAM" id="Phobius"/>
    </source>
</evidence>
<name>A0A9W8YWT2_9PEZI</name>
<keyword evidence="3 6" id="KW-1133">Transmembrane helix</keyword>
<evidence type="ECO:0000256" key="3">
    <source>
        <dbReference type="ARBA" id="ARBA00022989"/>
    </source>
</evidence>
<evidence type="ECO:0000256" key="1">
    <source>
        <dbReference type="ARBA" id="ARBA00004141"/>
    </source>
</evidence>